<evidence type="ECO:0000259" key="10">
    <source>
        <dbReference type="PROSITE" id="PS50112"/>
    </source>
</evidence>
<keyword evidence="5" id="KW-0805">Transcription regulation</keyword>
<keyword evidence="3" id="KW-0963">Cytoplasm</keyword>
<evidence type="ECO:0000256" key="1">
    <source>
        <dbReference type="ARBA" id="ARBA00004123"/>
    </source>
</evidence>
<protein>
    <submittedName>
        <fullName evidence="12 13">Period circadian protein homolog 3 isoform X1</fullName>
    </submittedName>
</protein>
<keyword evidence="6" id="KW-0090">Biological rhythms</keyword>
<evidence type="ECO:0000256" key="5">
    <source>
        <dbReference type="ARBA" id="ARBA00023015"/>
    </source>
</evidence>
<dbReference type="PROSITE" id="PS50112">
    <property type="entry name" value="PAS"/>
    <property type="match status" value="1"/>
</dbReference>
<keyword evidence="4" id="KW-0677">Repeat</keyword>
<keyword evidence="8" id="KW-0539">Nucleus</keyword>
<evidence type="ECO:0000313" key="12">
    <source>
        <dbReference type="RefSeq" id="XP_008516210.2"/>
    </source>
</evidence>
<evidence type="ECO:0000313" key="13">
    <source>
        <dbReference type="RefSeq" id="XP_070467092.1"/>
    </source>
</evidence>
<comment type="subcellular location">
    <subcellularLocation>
        <location evidence="2">Cytoplasm</location>
    </subcellularLocation>
    <subcellularLocation>
        <location evidence="1">Nucleus</location>
    </subcellularLocation>
</comment>
<dbReference type="PANTHER" id="PTHR11269">
    <property type="entry name" value="PERIOD CIRCADIAN PROTEIN"/>
    <property type="match status" value="1"/>
</dbReference>
<dbReference type="InterPro" id="IPR013655">
    <property type="entry name" value="PAS_fold_3"/>
</dbReference>
<keyword evidence="11" id="KW-1185">Reference proteome</keyword>
<feature type="domain" description="PAS" evidence="10">
    <location>
        <begin position="300"/>
        <end position="346"/>
    </location>
</feature>
<feature type="region of interest" description="Disordered" evidence="9">
    <location>
        <begin position="1131"/>
        <end position="1150"/>
    </location>
</feature>
<dbReference type="RefSeq" id="XP_008516210.2">
    <property type="nucleotide sequence ID" value="XM_008517988.2"/>
</dbReference>
<evidence type="ECO:0000256" key="2">
    <source>
        <dbReference type="ARBA" id="ARBA00004496"/>
    </source>
</evidence>
<feature type="region of interest" description="Disordered" evidence="9">
    <location>
        <begin position="907"/>
        <end position="939"/>
    </location>
</feature>
<dbReference type="InterPro" id="IPR057310">
    <property type="entry name" value="PER1-3_bHLH"/>
</dbReference>
<dbReference type="Pfam" id="PF23170">
    <property type="entry name" value="bHLH_PER"/>
    <property type="match status" value="1"/>
</dbReference>
<organism evidence="11 12">
    <name type="scientific">Equus przewalskii</name>
    <name type="common">Przewalski's horse</name>
    <name type="synonym">Equus caballus przewalskii</name>
    <dbReference type="NCBI Taxonomy" id="9798"/>
    <lineage>
        <taxon>Eukaryota</taxon>
        <taxon>Metazoa</taxon>
        <taxon>Chordata</taxon>
        <taxon>Craniata</taxon>
        <taxon>Vertebrata</taxon>
        <taxon>Euteleostomi</taxon>
        <taxon>Mammalia</taxon>
        <taxon>Eutheria</taxon>
        <taxon>Laurasiatheria</taxon>
        <taxon>Perissodactyla</taxon>
        <taxon>Equidae</taxon>
        <taxon>Equus</taxon>
    </lineage>
</organism>
<evidence type="ECO:0000256" key="3">
    <source>
        <dbReference type="ARBA" id="ARBA00022490"/>
    </source>
</evidence>
<gene>
    <name evidence="12 13" type="primary">PER3</name>
</gene>
<dbReference type="InterPro" id="IPR035965">
    <property type="entry name" value="PAS-like_dom_sf"/>
</dbReference>
<feature type="compositionally biased region" description="Basic and acidic residues" evidence="9">
    <location>
        <begin position="13"/>
        <end position="23"/>
    </location>
</feature>
<sequence>MDPCEDLEVPSSKFHDSRGHEPSELEGAQASGPEALGKECEEMWSQKCRLQSKSGGSRRREQQDRNRVSEELRMVVQEMVKYLPSERHSKRSTLDALNYALRCVHSVQANSEFFQILSQNGAPQADVTGYSLEELATIASGHTSKNTDTFVAVFSFLSGRVVHISEQAASILNCKKAFLESSHFVELLAPRDVRVFYTHTAHAQLPFWNNWTQRAAAQYDYAPAKSFFCRIRGGEDSKQEKRYSPFQILPYLIHVHSPAQLESEPCCLMLVEKVHSGYEAPRIPVDKRIFTTTHSPGCVFLEIDERAVPLLGYLPQDLIGTSVLTYLHPEDRSLMVAIHQKVLKYAGHPPFEHSPIRFCTQNGDYIILDSSWSSFVNPWSRKVSFIIGRHKVRTSPLNEDVFATRIKKMNSNDKDITELQEQIHKLLLQPVHVSASSGYESLGSSGSQEYHLSAASSSESSGHCAEEAQKEPLTLQQVYASVNKIKNLGQQLYIESMTRSPDKQVMGTRVGQLGDEQKAFSSFRTLKNNSVYTESCEDLRKDQHSPSYQQISCIDSVIRYLKSYNIPALKRKCISCANTTSSSSEEDRENHQADDVQASQAVSQIPAIPKSEMPTSGRCTDTEAGAPQTLSAAALGLGSGISQCSYSSAIIHVPPLESAELTPAEDAPQALEPWTLSTHPAPLTSEERRHGGLTQAVLSAHTQKEEQNYVDKFREKMLSSPYSSYLQQESGSKAQYSHVQGDSTSRQTRSAGCRKGKHKWKKLPVPSDGRSSKDTFCPHCRGEVQNVQPHCPAPALPPPATGLSFPAAVMVPGQAPYLIPAFPLPAVSPLGREHTASGAALECLPKPLLSSSSQSVPALPSPHLDTFLTIFLHDPPMCPLLSPSFSPYPLLGATGFSEIPSSVSAMAPNLEPPSSVVSQRRDEEKWETQSEEHPFLSSRSSSPLQLDLLQEALSRSWEFSDPTRRDVCPEAEYQSVTGSSGNSNSHFMAGELSMVLLRQESPSGTGSAASGSSDSSIYFATSDFSSEITPNGQQSQDCSQRKETLPAVADESIWRMIERTPECVLMTYQVPERVKEIVLKEDLAKLESMRRQQPQFSHGQREELAQVHSWVQSQTVPQDIDIRGCVTCTNKGSLGDATESCGQDASEDTS</sequence>
<dbReference type="Pfam" id="PF21353">
    <property type="entry name" value="Per3-like_PAS-A"/>
    <property type="match status" value="1"/>
</dbReference>
<evidence type="ECO:0000313" key="11">
    <source>
        <dbReference type="Proteomes" id="UP001652662"/>
    </source>
</evidence>
<dbReference type="PANTHER" id="PTHR11269:SF13">
    <property type="entry name" value="PERIOD CIRCADIAN PROTEIN HOMOLOG 3"/>
    <property type="match status" value="1"/>
</dbReference>
<feature type="region of interest" description="Disordered" evidence="9">
    <location>
        <begin position="580"/>
        <end position="602"/>
    </location>
</feature>
<evidence type="ECO:0000256" key="9">
    <source>
        <dbReference type="SAM" id="MobiDB-lite"/>
    </source>
</evidence>
<dbReference type="Gene3D" id="3.30.450.20">
    <property type="entry name" value="PAS domain"/>
    <property type="match status" value="2"/>
</dbReference>
<dbReference type="SMART" id="SM00091">
    <property type="entry name" value="PAS"/>
    <property type="match status" value="2"/>
</dbReference>
<evidence type="ECO:0000256" key="4">
    <source>
        <dbReference type="ARBA" id="ARBA00022737"/>
    </source>
</evidence>
<dbReference type="CDD" id="cd00130">
    <property type="entry name" value="PAS"/>
    <property type="match status" value="1"/>
</dbReference>
<feature type="compositionally biased region" description="Basic and acidic residues" evidence="9">
    <location>
        <begin position="919"/>
        <end position="934"/>
    </location>
</feature>
<evidence type="ECO:0000256" key="7">
    <source>
        <dbReference type="ARBA" id="ARBA00023163"/>
    </source>
</evidence>
<dbReference type="GeneID" id="103549573"/>
<evidence type="ECO:0000256" key="6">
    <source>
        <dbReference type="ARBA" id="ARBA00023108"/>
    </source>
</evidence>
<feature type="region of interest" description="Disordered" evidence="9">
    <location>
        <begin position="729"/>
        <end position="772"/>
    </location>
</feature>
<feature type="compositionally biased region" description="Polar residues" evidence="9">
    <location>
        <begin position="729"/>
        <end position="750"/>
    </location>
</feature>
<proteinExistence type="predicted"/>
<dbReference type="InterPro" id="IPR022728">
    <property type="entry name" value="Period_circadian-like_C"/>
</dbReference>
<reference evidence="11 12" key="1">
    <citation type="submission" date="2025-05" db="UniProtKB">
        <authorList>
            <consortium name="RefSeq"/>
        </authorList>
    </citation>
    <scope>NUCLEOTIDE SEQUENCE [LARGE SCALE GENOMIC DNA]</scope>
    <source>
        <tissue evidence="12 13">Blood</tissue>
    </source>
</reference>
<dbReference type="RefSeq" id="XP_070467092.1">
    <property type="nucleotide sequence ID" value="XM_070610991.1"/>
</dbReference>
<dbReference type="InterPro" id="IPR048814">
    <property type="entry name" value="Per1-3_PAS-A"/>
</dbReference>
<dbReference type="Proteomes" id="UP001652662">
    <property type="component" value="Chromosome 2"/>
</dbReference>
<feature type="region of interest" description="Disordered" evidence="9">
    <location>
        <begin position="1025"/>
        <end position="1044"/>
    </location>
</feature>
<feature type="compositionally biased region" description="Basic residues" evidence="9">
    <location>
        <begin position="752"/>
        <end position="762"/>
    </location>
</feature>
<keyword evidence="7" id="KW-0804">Transcription</keyword>
<dbReference type="InterPro" id="IPR000014">
    <property type="entry name" value="PAS"/>
</dbReference>
<evidence type="ECO:0000256" key="8">
    <source>
        <dbReference type="ARBA" id="ARBA00023242"/>
    </source>
</evidence>
<dbReference type="Pfam" id="PF08447">
    <property type="entry name" value="PAS_3"/>
    <property type="match status" value="1"/>
</dbReference>
<dbReference type="SUPFAM" id="SSF55785">
    <property type="entry name" value="PYP-like sensor domain (PAS domain)"/>
    <property type="match status" value="1"/>
</dbReference>
<name>A0ABM2ER59_EQUPR</name>
<dbReference type="Pfam" id="PF12114">
    <property type="entry name" value="Period_C"/>
    <property type="match status" value="1"/>
</dbReference>
<accession>A0ABM2ER59</accession>
<feature type="compositionally biased region" description="Polar residues" evidence="9">
    <location>
        <begin position="1025"/>
        <end position="1038"/>
    </location>
</feature>
<feature type="region of interest" description="Disordered" evidence="9">
    <location>
        <begin position="1"/>
        <end position="39"/>
    </location>
</feature>
<dbReference type="InterPro" id="IPR050760">
    <property type="entry name" value="Period_circadian_regulator"/>
</dbReference>